<evidence type="ECO:0000256" key="3">
    <source>
        <dbReference type="ARBA" id="ARBA00023004"/>
    </source>
</evidence>
<dbReference type="InterPro" id="IPR017900">
    <property type="entry name" value="4Fe4S_Fe_S_CS"/>
</dbReference>
<dbReference type="InterPro" id="IPR017896">
    <property type="entry name" value="4Fe4S_Fe-S-bd"/>
</dbReference>
<dbReference type="PROSITE" id="PS00198">
    <property type="entry name" value="4FE4S_FER_1"/>
    <property type="match status" value="2"/>
</dbReference>
<dbReference type="InterPro" id="IPR050572">
    <property type="entry name" value="Fe-S_Ferredoxin"/>
</dbReference>
<feature type="domain" description="4Fe-4S ferredoxin-type" evidence="5">
    <location>
        <begin position="42"/>
        <end position="71"/>
    </location>
</feature>
<comment type="caution">
    <text evidence="6">The sequence shown here is derived from an EMBL/GenBank/DDBJ whole genome shotgun (WGS) entry which is preliminary data.</text>
</comment>
<dbReference type="PANTHER" id="PTHR43687">
    <property type="entry name" value="ADENYLYLSULFATE REDUCTASE, BETA SUBUNIT"/>
    <property type="match status" value="1"/>
</dbReference>
<name>A0A2J6WZA8_9CHLR</name>
<feature type="domain" description="4Fe-4S ferredoxin-type" evidence="5">
    <location>
        <begin position="12"/>
        <end position="41"/>
    </location>
</feature>
<evidence type="ECO:0000313" key="6">
    <source>
        <dbReference type="EMBL" id="PMP76750.1"/>
    </source>
</evidence>
<keyword evidence="4" id="KW-0411">Iron-sulfur</keyword>
<dbReference type="PROSITE" id="PS51379">
    <property type="entry name" value="4FE4S_FER_2"/>
    <property type="match status" value="2"/>
</dbReference>
<dbReference type="Gene3D" id="3.30.70.20">
    <property type="match status" value="1"/>
</dbReference>
<evidence type="ECO:0000313" key="7">
    <source>
        <dbReference type="Proteomes" id="UP000243376"/>
    </source>
</evidence>
<dbReference type="GO" id="GO:0046872">
    <property type="term" value="F:metal ion binding"/>
    <property type="evidence" value="ECO:0007669"/>
    <property type="project" value="UniProtKB-KW"/>
</dbReference>
<accession>A0A2J6WZA8</accession>
<reference evidence="6 7" key="1">
    <citation type="submission" date="2018-01" db="EMBL/GenBank/DDBJ databases">
        <title>Metagenomic assembled genomes from two thermal pools in the Uzon Caldera, Kamchatka, Russia.</title>
        <authorList>
            <person name="Wilkins L."/>
            <person name="Ettinger C."/>
        </authorList>
    </citation>
    <scope>NUCLEOTIDE SEQUENCE [LARGE SCALE GENOMIC DNA]</scope>
    <source>
        <strain evidence="6">ZAV-02</strain>
    </source>
</reference>
<dbReference type="AlphaFoldDB" id="A0A2J6WZA8"/>
<organism evidence="6 7">
    <name type="scientific">Chloroflexus aggregans</name>
    <dbReference type="NCBI Taxonomy" id="152260"/>
    <lineage>
        <taxon>Bacteria</taxon>
        <taxon>Bacillati</taxon>
        <taxon>Chloroflexota</taxon>
        <taxon>Chloroflexia</taxon>
        <taxon>Chloroflexales</taxon>
        <taxon>Chloroflexineae</taxon>
        <taxon>Chloroflexaceae</taxon>
        <taxon>Chloroflexus</taxon>
    </lineage>
</organism>
<evidence type="ECO:0000256" key="1">
    <source>
        <dbReference type="ARBA" id="ARBA00022485"/>
    </source>
</evidence>
<gene>
    <name evidence="6" type="ORF">C0184_12655</name>
</gene>
<proteinExistence type="predicted"/>
<keyword evidence="3" id="KW-0408">Iron</keyword>
<dbReference type="Pfam" id="PF13187">
    <property type="entry name" value="Fer4_9"/>
    <property type="match status" value="1"/>
</dbReference>
<keyword evidence="1" id="KW-0004">4Fe-4S</keyword>
<dbReference type="GO" id="GO:0051539">
    <property type="term" value="F:4 iron, 4 sulfur cluster binding"/>
    <property type="evidence" value="ECO:0007669"/>
    <property type="project" value="UniProtKB-KW"/>
</dbReference>
<sequence length="80" mass="8429">MITQPLSSAATVLPEIDRNRCNGCGICEALCPTHAVAVRDGYAVIVDAGACTFCPLCETYCPQGAIGRPFTITFCTTRDG</sequence>
<dbReference type="SUPFAM" id="SSF54862">
    <property type="entry name" value="4Fe-4S ferredoxins"/>
    <property type="match status" value="1"/>
</dbReference>
<evidence type="ECO:0000259" key="5">
    <source>
        <dbReference type="PROSITE" id="PS51379"/>
    </source>
</evidence>
<evidence type="ECO:0000256" key="2">
    <source>
        <dbReference type="ARBA" id="ARBA00022723"/>
    </source>
</evidence>
<dbReference type="PANTHER" id="PTHR43687:SF1">
    <property type="entry name" value="FERREDOXIN III"/>
    <property type="match status" value="1"/>
</dbReference>
<protein>
    <submittedName>
        <fullName evidence="6">4Fe-4S ferredoxin</fullName>
    </submittedName>
</protein>
<keyword evidence="2" id="KW-0479">Metal-binding</keyword>
<dbReference type="EMBL" id="PNIQ01000844">
    <property type="protein sequence ID" value="PMP76750.1"/>
    <property type="molecule type" value="Genomic_DNA"/>
</dbReference>
<dbReference type="Proteomes" id="UP000243376">
    <property type="component" value="Unassembled WGS sequence"/>
</dbReference>
<evidence type="ECO:0000256" key="4">
    <source>
        <dbReference type="ARBA" id="ARBA00023014"/>
    </source>
</evidence>